<protein>
    <submittedName>
        <fullName evidence="1">Uncharacterized protein</fullName>
    </submittedName>
</protein>
<evidence type="ECO:0000313" key="1">
    <source>
        <dbReference type="EMBL" id="BCR95450.1"/>
    </source>
</evidence>
<dbReference type="KEGG" id="aluc:AKAW2_20390A"/>
<proteinExistence type="predicted"/>
<reference evidence="1" key="1">
    <citation type="submission" date="2021-01" db="EMBL/GenBank/DDBJ databases">
        <authorList>
            <consortium name="Aspergillus luchuensis mut. kawachii IFO 4304 genome sequencing consortium"/>
            <person name="Kazuki M."/>
            <person name="Futagami T."/>
        </authorList>
    </citation>
    <scope>NUCLEOTIDE SEQUENCE</scope>
    <source>
        <strain evidence="1">IFO 4308</strain>
    </source>
</reference>
<organism evidence="1 2">
    <name type="scientific">Aspergillus kawachii</name>
    <name type="common">White koji mold</name>
    <name type="synonym">Aspergillus awamori var. kawachi</name>
    <dbReference type="NCBI Taxonomy" id="1069201"/>
    <lineage>
        <taxon>Eukaryota</taxon>
        <taxon>Fungi</taxon>
        <taxon>Dikarya</taxon>
        <taxon>Ascomycota</taxon>
        <taxon>Pezizomycotina</taxon>
        <taxon>Eurotiomycetes</taxon>
        <taxon>Eurotiomycetidae</taxon>
        <taxon>Eurotiales</taxon>
        <taxon>Aspergillaceae</taxon>
        <taxon>Aspergillus</taxon>
        <taxon>Aspergillus subgen. Circumdati</taxon>
    </lineage>
</organism>
<reference evidence="1" key="2">
    <citation type="submission" date="2021-02" db="EMBL/GenBank/DDBJ databases">
        <title>Aspergillus luchuensis mut. kawachii IFO 4304 genome sequence.</title>
        <authorList>
            <person name="Mori K."/>
            <person name="Kadooka C."/>
            <person name="Goto M."/>
            <person name="Futagami T."/>
        </authorList>
    </citation>
    <scope>NUCLEOTIDE SEQUENCE</scope>
    <source>
        <strain evidence="1">IFO 4308</strain>
    </source>
</reference>
<name>A0A7R7ZUW0_ASPKA</name>
<dbReference type="GeneID" id="64956775"/>
<evidence type="ECO:0000313" key="2">
    <source>
        <dbReference type="Proteomes" id="UP000661280"/>
    </source>
</evidence>
<dbReference type="Proteomes" id="UP000661280">
    <property type="component" value="Chromosome 2"/>
</dbReference>
<keyword evidence="2" id="KW-1185">Reference proteome</keyword>
<accession>A0A7R7ZUW0</accession>
<gene>
    <name evidence="1" type="ORF">AKAW2_20390A</name>
</gene>
<dbReference type="RefSeq" id="XP_041539216.1">
    <property type="nucleotide sequence ID" value="XM_041685097.1"/>
</dbReference>
<sequence>MPQSLTVNEDNIYQWCRYCVTDHTMVLLCAVRVAEGQDVGGWVDELGIPFWRETKSKRRRLQCAIFFILQFIATNCNHNMAHVDVNVSNAENREWDKDTSELPSW</sequence>
<dbReference type="OrthoDB" id="10593755at2759"/>
<dbReference type="EMBL" id="AP024426">
    <property type="protein sequence ID" value="BCR95450.1"/>
    <property type="molecule type" value="Genomic_DNA"/>
</dbReference>
<dbReference type="AlphaFoldDB" id="A0A7R7ZUW0"/>